<evidence type="ECO:0008006" key="3">
    <source>
        <dbReference type="Google" id="ProtNLM"/>
    </source>
</evidence>
<dbReference type="Proteomes" id="UP000076154">
    <property type="component" value="Unassembled WGS sequence"/>
</dbReference>
<dbReference type="InParanoid" id="A0A369JDA4"/>
<reference evidence="1" key="1">
    <citation type="submission" date="2018-04" db="EMBL/GenBank/DDBJ databases">
        <title>Whole genome sequencing of Hypsizygus marmoreus.</title>
        <authorList>
            <person name="Choi I.-G."/>
            <person name="Min B."/>
            <person name="Kim J.-G."/>
            <person name="Kim S."/>
            <person name="Oh Y.-L."/>
            <person name="Kong W.-S."/>
            <person name="Park H."/>
            <person name="Jeong J."/>
            <person name="Song E.-S."/>
        </authorList>
    </citation>
    <scope>NUCLEOTIDE SEQUENCE [LARGE SCALE GENOMIC DNA]</scope>
    <source>
        <strain evidence="1">51987-8</strain>
    </source>
</reference>
<gene>
    <name evidence="1" type="ORF">Hypma_013093</name>
</gene>
<sequence>MVSSCPLITLAFIRNVRHANGHSGPKRNTRSYRRSATFRLIFSIYVQFASILASSEMPDIFPQKRDAERFIDLLNSPHSTIAAFIQRVTLHGPDLSPDFVDVTGPEDDYNLLNTLIINNLPLLLGVRSITISTITWRCLRPEAKAAIGSLPRVSAIRWKSTAFGHLSDLLVFSSTNFPSLEKLKIRLLKLTEPDVPSVRALAGTTTSAPFPRVRFLDFRADRGLRPLLSVSPSSFIRPQNMETLCLGAVYQEHFSLVRDFVKAAGPALRRLALDIRKRAIDPTAENSAFPVSLNRNTNLETLEISLIVASQCTPFETSWLHAIIGSTASPVLKTMTFWFSASSGLIHSFDFRSFEDSLVRRKDLPALARVNLKFAAGWWKEDQKYQLKEDVNRLLPELHGRGMLDVCTLDPLPPSDEFDKWSPFGWC</sequence>
<dbReference type="EMBL" id="LUEZ02000071">
    <property type="protein sequence ID" value="RDB19858.1"/>
    <property type="molecule type" value="Genomic_DNA"/>
</dbReference>
<dbReference type="AlphaFoldDB" id="A0A369JDA4"/>
<comment type="caution">
    <text evidence="1">The sequence shown here is derived from an EMBL/GenBank/DDBJ whole genome shotgun (WGS) entry which is preliminary data.</text>
</comment>
<proteinExistence type="predicted"/>
<accession>A0A369JDA4</accession>
<organism evidence="1 2">
    <name type="scientific">Hypsizygus marmoreus</name>
    <name type="common">White beech mushroom</name>
    <name type="synonym">Agaricus marmoreus</name>
    <dbReference type="NCBI Taxonomy" id="39966"/>
    <lineage>
        <taxon>Eukaryota</taxon>
        <taxon>Fungi</taxon>
        <taxon>Dikarya</taxon>
        <taxon>Basidiomycota</taxon>
        <taxon>Agaricomycotina</taxon>
        <taxon>Agaricomycetes</taxon>
        <taxon>Agaricomycetidae</taxon>
        <taxon>Agaricales</taxon>
        <taxon>Tricholomatineae</taxon>
        <taxon>Lyophyllaceae</taxon>
        <taxon>Hypsizygus</taxon>
    </lineage>
</organism>
<evidence type="ECO:0000313" key="2">
    <source>
        <dbReference type="Proteomes" id="UP000076154"/>
    </source>
</evidence>
<keyword evidence="2" id="KW-1185">Reference proteome</keyword>
<evidence type="ECO:0000313" key="1">
    <source>
        <dbReference type="EMBL" id="RDB19858.1"/>
    </source>
</evidence>
<name>A0A369JDA4_HYPMA</name>
<protein>
    <recommendedName>
        <fullName evidence="3">F-box domain-containing protein</fullName>
    </recommendedName>
</protein>